<sequence>MTRNDAIGLPMSGADATAADLYQQALHEFQCYRGDPVATTEQAVSRSPEFVMARVLHAYLHLLGTEPDGFTVARADLETAETLPSTARERAHLSVVKHLSDSEWHVASRILEDIAIEHPHDILALQVGHLVDFYTGSTRLLRDRIARALPAWSAEMPGYHVIVGMHAFGLEETGLYARAEAAGRRAVELERHDAWAWHAVAHVMEMQGRTVEGIDWLRSDSDAWSVDNFFAVHLWWHLALYHLELGEVDEVLRLFDGPIYGPRSRVVLDMIDASALLWRLKLRGIPLGERWQAVADGWEPIADVGNYAFNDAHAMMAFTGAQRREAAERVFAAQAHATDGSGDNRFFVREVGSPVTRAIHAFGEGDYAETVRLLRPVRDRANRFGGSHAQRDLIDLTLIEAALRDGQLALARALIAERTDLKPDSASAHALLARAAEPRVRQVA</sequence>
<keyword evidence="6" id="KW-1185">Reference proteome</keyword>
<protein>
    <recommendedName>
        <fullName evidence="2">Tetratricopeptide repeat protein 38</fullName>
    </recommendedName>
</protein>
<dbReference type="PANTHER" id="PTHR16263:SF4">
    <property type="entry name" value="TETRATRICOPEPTIDE REPEAT PROTEIN 38"/>
    <property type="match status" value="1"/>
</dbReference>
<dbReference type="OrthoDB" id="9815900at2"/>
<reference evidence="6" key="1">
    <citation type="submission" date="2016-10" db="EMBL/GenBank/DDBJ databases">
        <authorList>
            <person name="Varghese N."/>
            <person name="Submissions S."/>
        </authorList>
    </citation>
    <scope>NUCLEOTIDE SEQUENCE [LARGE SCALE GENOMIC DNA]</scope>
    <source>
        <strain evidence="6">DSM 217</strain>
    </source>
</reference>
<dbReference type="SUPFAM" id="SSF48452">
    <property type="entry name" value="TPR-like"/>
    <property type="match status" value="1"/>
</dbReference>
<accession>A0A1H2W1W2</accession>
<name>A0A1H2W1W2_THIRO</name>
<evidence type="ECO:0000256" key="4">
    <source>
        <dbReference type="ARBA" id="ARBA00022803"/>
    </source>
</evidence>
<dbReference type="InterPro" id="IPR033891">
    <property type="entry name" value="TTC38"/>
</dbReference>
<evidence type="ECO:0000313" key="5">
    <source>
        <dbReference type="EMBL" id="SDW74642.1"/>
    </source>
</evidence>
<proteinExistence type="inferred from homology"/>
<comment type="similarity">
    <text evidence="1">Belongs to the TTC38 family.</text>
</comment>
<dbReference type="CDD" id="cd05804">
    <property type="entry name" value="StaR_like"/>
    <property type="match status" value="1"/>
</dbReference>
<evidence type="ECO:0000256" key="3">
    <source>
        <dbReference type="ARBA" id="ARBA00022737"/>
    </source>
</evidence>
<dbReference type="AlphaFoldDB" id="A0A1H2W1W2"/>
<organism evidence="5 6">
    <name type="scientific">Thiocapsa roseopersicina</name>
    <dbReference type="NCBI Taxonomy" id="1058"/>
    <lineage>
        <taxon>Bacteria</taxon>
        <taxon>Pseudomonadati</taxon>
        <taxon>Pseudomonadota</taxon>
        <taxon>Gammaproteobacteria</taxon>
        <taxon>Chromatiales</taxon>
        <taxon>Chromatiaceae</taxon>
        <taxon>Thiocapsa</taxon>
    </lineage>
</organism>
<evidence type="ECO:0000313" key="6">
    <source>
        <dbReference type="Proteomes" id="UP000198816"/>
    </source>
</evidence>
<dbReference type="EMBL" id="FNNZ01000008">
    <property type="protein sequence ID" value="SDW74642.1"/>
    <property type="molecule type" value="Genomic_DNA"/>
</dbReference>
<keyword evidence="4" id="KW-0802">TPR repeat</keyword>
<dbReference type="PANTHER" id="PTHR16263">
    <property type="entry name" value="TETRATRICOPEPTIDE REPEAT PROTEIN 38"/>
    <property type="match status" value="1"/>
</dbReference>
<evidence type="ECO:0000256" key="2">
    <source>
        <dbReference type="ARBA" id="ARBA00019992"/>
    </source>
</evidence>
<dbReference type="InterPro" id="IPR011990">
    <property type="entry name" value="TPR-like_helical_dom_sf"/>
</dbReference>
<evidence type="ECO:0000256" key="1">
    <source>
        <dbReference type="ARBA" id="ARBA00005857"/>
    </source>
</evidence>
<dbReference type="Proteomes" id="UP000198816">
    <property type="component" value="Unassembled WGS sequence"/>
</dbReference>
<dbReference type="STRING" id="1058.SAMN05421783_10810"/>
<dbReference type="RefSeq" id="WP_093030907.1">
    <property type="nucleotide sequence ID" value="NZ_FNNZ01000008.1"/>
</dbReference>
<dbReference type="Gene3D" id="1.25.40.10">
    <property type="entry name" value="Tetratricopeptide repeat domain"/>
    <property type="match status" value="1"/>
</dbReference>
<keyword evidence="3" id="KW-0677">Repeat</keyword>
<gene>
    <name evidence="5" type="ORF">SAMN05421783_10810</name>
</gene>